<keyword evidence="7" id="KW-0812">Transmembrane</keyword>
<evidence type="ECO:0000256" key="1">
    <source>
        <dbReference type="ARBA" id="ARBA00004168"/>
    </source>
</evidence>
<dbReference type="PANTHER" id="PTHR35383:SF1">
    <property type="entry name" value="MUCIN 12EA-RELATED"/>
    <property type="match status" value="1"/>
</dbReference>
<evidence type="ECO:0000313" key="9">
    <source>
        <dbReference type="EMBL" id="RAI79912.1"/>
    </source>
</evidence>
<evidence type="ECO:0000256" key="3">
    <source>
        <dbReference type="ARBA" id="ARBA00022525"/>
    </source>
</evidence>
<comment type="caution">
    <text evidence="9">The sequence shown here is derived from an EMBL/GenBank/DDBJ whole genome shotgun (WGS) entry which is preliminary data.</text>
</comment>
<organism evidence="9 10">
    <name type="scientific">Macrococcoides goetzii</name>
    <dbReference type="NCBI Taxonomy" id="1891097"/>
    <lineage>
        <taxon>Bacteria</taxon>
        <taxon>Bacillati</taxon>
        <taxon>Bacillota</taxon>
        <taxon>Bacilli</taxon>
        <taxon>Bacillales</taxon>
        <taxon>Staphylococcaceae</taxon>
        <taxon>Macrococcoides</taxon>
    </lineage>
</organism>
<name>A0A395G7C4_9STAP</name>
<dbReference type="Pfam" id="PF00746">
    <property type="entry name" value="Gram_pos_anchor"/>
    <property type="match status" value="1"/>
</dbReference>
<sequence length="536" mass="57660">MVNFKKLRIIATYVTVSSSLILFTNQNVVSATDINASSANYLNVNNINTQVEQVYIDGKIINDDALFTSYANNNKADMTFSIDKFDVGSIDPVKYLSGTAAPGTDFVVKLQYDNIGEDFDFVNVTTDANGFWGFNIVRDDFKLAYFLGEEKTGNIGFVTVLNHITELAPPKVIINPYKLNDPFITGVVSNNEFTDFLQPELYGTYLDVMVNYSNFIERNIFPSAYLTAIINEDLTWYIDVSTLPFPLLPGDVIVASAMNANYGAGNNNSYYTVIPTFPENPTTEAPTTEAPTTETPTTETPTTETPTTEAPTTETPTTEAPTTEAPTTEAPTTEAPTTETPSTELPTTETPITETPTTETPTTETPTTEAPTTETPITEAPTTETPTTEAPSTEVPTTEAPTTEAPTTETPTTEAPTTEAPTTEIPSTEAPTTETPTTEAPTTELPTTEMLTTEIPTTEASAIVTSSSEQSTPMKPAVPNKQSEPNAPVNNIKGTPSETSLPDTGETALNTGLISLIFAAVGGLVLISARRKEEMK</sequence>
<feature type="compositionally biased region" description="Polar residues" evidence="6">
    <location>
        <begin position="480"/>
        <end position="502"/>
    </location>
</feature>
<reference evidence="9 10" key="1">
    <citation type="journal article" date="2018" name="Front. Microbiol.">
        <title>Description and Comparative Genomics of Macrococcus caseolyticus subsp. hominis subsp. nov., Macrococcus goetzii sp. nov., Macrococcus epidermidis sp. nov., and Macrococcus bohemicus sp. nov., Novel Macrococci From Human Clinical Material With Virulence Potential and Suspected Uptake of Foreign DNA by Natural Transformation.</title>
        <authorList>
            <person name="Maslanova I."/>
            <person name="Wertheimer Z."/>
            <person name="Sedlacek I."/>
            <person name="Svec P."/>
            <person name="Indrakova A."/>
            <person name="Kovarovic V."/>
            <person name="Schumann P."/>
            <person name="Sproer C."/>
            <person name="Kralova S."/>
            <person name="Sedo O."/>
            <person name="Kristofova L."/>
            <person name="Vrbovska V."/>
            <person name="Fuzik T."/>
            <person name="Petras P."/>
            <person name="Zdrahal Z."/>
            <person name="Ruzickova V."/>
            <person name="Doskar J."/>
            <person name="Pantucek R."/>
        </authorList>
    </citation>
    <scope>NUCLEOTIDE SEQUENCE [LARGE SCALE GENOMIC DNA]</scope>
    <source>
        <strain evidence="9 10">CCM 4927</strain>
    </source>
</reference>
<dbReference type="NCBIfam" id="TIGR01167">
    <property type="entry name" value="LPXTG_anchor"/>
    <property type="match status" value="1"/>
</dbReference>
<dbReference type="PROSITE" id="PS50847">
    <property type="entry name" value="GRAM_POS_ANCHORING"/>
    <property type="match status" value="1"/>
</dbReference>
<keyword evidence="5" id="KW-0572">Peptidoglycan-anchor</keyword>
<feature type="region of interest" description="Disordered" evidence="6">
    <location>
        <begin position="275"/>
        <end position="502"/>
    </location>
</feature>
<dbReference type="AlphaFoldDB" id="A0A395G7C4"/>
<comment type="subcellular location">
    <subcellularLocation>
        <location evidence="1">Secreted</location>
        <location evidence="1">Cell wall</location>
        <topology evidence="1">Peptidoglycan-anchor</topology>
    </subcellularLocation>
</comment>
<evidence type="ECO:0000256" key="2">
    <source>
        <dbReference type="ARBA" id="ARBA00022512"/>
    </source>
</evidence>
<dbReference type="RefSeq" id="WP_117946020.1">
    <property type="nucleotide sequence ID" value="NZ_MJBI02000005.1"/>
</dbReference>
<evidence type="ECO:0000256" key="7">
    <source>
        <dbReference type="SAM" id="Phobius"/>
    </source>
</evidence>
<proteinExistence type="predicted"/>
<evidence type="ECO:0000313" key="10">
    <source>
        <dbReference type="Proteomes" id="UP000229523"/>
    </source>
</evidence>
<keyword evidence="7" id="KW-1133">Transmembrane helix</keyword>
<evidence type="ECO:0000256" key="5">
    <source>
        <dbReference type="ARBA" id="ARBA00023088"/>
    </source>
</evidence>
<feature type="domain" description="Gram-positive cocci surface proteins LPxTG" evidence="8">
    <location>
        <begin position="501"/>
        <end position="536"/>
    </location>
</feature>
<feature type="compositionally biased region" description="Polar residues" evidence="6">
    <location>
        <begin position="463"/>
        <end position="473"/>
    </location>
</feature>
<evidence type="ECO:0000259" key="8">
    <source>
        <dbReference type="PROSITE" id="PS50847"/>
    </source>
</evidence>
<feature type="transmembrane region" description="Helical" evidence="7">
    <location>
        <begin position="508"/>
        <end position="529"/>
    </location>
</feature>
<accession>A0A395G7C4</accession>
<keyword evidence="7" id="KW-0472">Membrane</keyword>
<dbReference type="InterPro" id="IPR019931">
    <property type="entry name" value="LPXTG_anchor"/>
</dbReference>
<evidence type="ECO:0000256" key="4">
    <source>
        <dbReference type="ARBA" id="ARBA00022729"/>
    </source>
</evidence>
<evidence type="ECO:0000256" key="6">
    <source>
        <dbReference type="SAM" id="MobiDB-lite"/>
    </source>
</evidence>
<keyword evidence="2" id="KW-0134">Cell wall</keyword>
<keyword evidence="4" id="KW-0732">Signal</keyword>
<gene>
    <name evidence="9" type="ORF">BFS35_010680</name>
</gene>
<protein>
    <recommendedName>
        <fullName evidence="8">Gram-positive cocci surface proteins LPxTG domain-containing protein</fullName>
    </recommendedName>
</protein>
<dbReference type="PANTHER" id="PTHR35383">
    <property type="entry name" value="MUCIN 12EA-RELATED"/>
    <property type="match status" value="1"/>
</dbReference>
<feature type="compositionally biased region" description="Low complexity" evidence="6">
    <location>
        <begin position="275"/>
        <end position="459"/>
    </location>
</feature>
<dbReference type="Proteomes" id="UP000229523">
    <property type="component" value="Unassembled WGS sequence"/>
</dbReference>
<dbReference type="EMBL" id="MJBI02000005">
    <property type="protein sequence ID" value="RAI79912.1"/>
    <property type="molecule type" value="Genomic_DNA"/>
</dbReference>
<keyword evidence="10" id="KW-1185">Reference proteome</keyword>
<keyword evidence="3" id="KW-0964">Secreted</keyword>